<protein>
    <submittedName>
        <fullName evidence="1">Uncharacterized protein</fullName>
    </submittedName>
</protein>
<name>A0A5B7CR73_PORTR</name>
<gene>
    <name evidence="1" type="ORF">E2C01_004367</name>
</gene>
<dbReference type="AlphaFoldDB" id="A0A5B7CR73"/>
<reference evidence="1 2" key="1">
    <citation type="submission" date="2019-05" db="EMBL/GenBank/DDBJ databases">
        <title>Another draft genome of Portunus trituberculatus and its Hox gene families provides insights of decapod evolution.</title>
        <authorList>
            <person name="Jeong J.-H."/>
            <person name="Song I."/>
            <person name="Kim S."/>
            <person name="Choi T."/>
            <person name="Kim D."/>
            <person name="Ryu S."/>
            <person name="Kim W."/>
        </authorList>
    </citation>
    <scope>NUCLEOTIDE SEQUENCE [LARGE SCALE GENOMIC DNA]</scope>
    <source>
        <tissue evidence="1">Muscle</tissue>
    </source>
</reference>
<dbReference type="Proteomes" id="UP000324222">
    <property type="component" value="Unassembled WGS sequence"/>
</dbReference>
<keyword evidence="2" id="KW-1185">Reference proteome</keyword>
<accession>A0A5B7CR73</accession>
<proteinExistence type="predicted"/>
<comment type="caution">
    <text evidence="1">The sequence shown here is derived from an EMBL/GenBank/DDBJ whole genome shotgun (WGS) entry which is preliminary data.</text>
</comment>
<evidence type="ECO:0000313" key="1">
    <source>
        <dbReference type="EMBL" id="MPC11695.1"/>
    </source>
</evidence>
<dbReference type="EMBL" id="VSRR010000177">
    <property type="protein sequence ID" value="MPC11695.1"/>
    <property type="molecule type" value="Genomic_DNA"/>
</dbReference>
<sequence>MLLAWFPYAMPHEPALIVYVAMTLLLQAVRHGMRPGLLGSDHPACGFDVLTQATMTAATHGGDSLPHPCTLLEQVPLPTSYKKMYRKHSSVE</sequence>
<evidence type="ECO:0000313" key="2">
    <source>
        <dbReference type="Proteomes" id="UP000324222"/>
    </source>
</evidence>
<organism evidence="1 2">
    <name type="scientific">Portunus trituberculatus</name>
    <name type="common">Swimming crab</name>
    <name type="synonym">Neptunus trituberculatus</name>
    <dbReference type="NCBI Taxonomy" id="210409"/>
    <lineage>
        <taxon>Eukaryota</taxon>
        <taxon>Metazoa</taxon>
        <taxon>Ecdysozoa</taxon>
        <taxon>Arthropoda</taxon>
        <taxon>Crustacea</taxon>
        <taxon>Multicrustacea</taxon>
        <taxon>Malacostraca</taxon>
        <taxon>Eumalacostraca</taxon>
        <taxon>Eucarida</taxon>
        <taxon>Decapoda</taxon>
        <taxon>Pleocyemata</taxon>
        <taxon>Brachyura</taxon>
        <taxon>Eubrachyura</taxon>
        <taxon>Portunoidea</taxon>
        <taxon>Portunidae</taxon>
        <taxon>Portuninae</taxon>
        <taxon>Portunus</taxon>
    </lineage>
</organism>